<dbReference type="Gene3D" id="3.40.50.1390">
    <property type="entry name" value="Resolvase, N-terminal catalytic domain"/>
    <property type="match status" value="1"/>
</dbReference>
<dbReference type="SMART" id="SM00857">
    <property type="entry name" value="Resolvase"/>
    <property type="match status" value="1"/>
</dbReference>
<comment type="caution">
    <text evidence="6">The sequence shown here is derived from an EMBL/GenBank/DDBJ whole genome shotgun (WGS) entry which is preliminary data.</text>
</comment>
<dbReference type="InterPro" id="IPR006118">
    <property type="entry name" value="Recombinase_CS"/>
</dbReference>
<feature type="region of interest" description="Disordered" evidence="4">
    <location>
        <begin position="110"/>
        <end position="133"/>
    </location>
</feature>
<evidence type="ECO:0000313" key="6">
    <source>
        <dbReference type="EMBL" id="TDC88895.1"/>
    </source>
</evidence>
<keyword evidence="3" id="KW-0233">DNA recombination</keyword>
<evidence type="ECO:0000256" key="2">
    <source>
        <dbReference type="ARBA" id="ARBA00023125"/>
    </source>
</evidence>
<dbReference type="PROSITE" id="PS00398">
    <property type="entry name" value="RECOMBINASES_2"/>
    <property type="match status" value="1"/>
</dbReference>
<dbReference type="GO" id="GO:0015074">
    <property type="term" value="P:DNA integration"/>
    <property type="evidence" value="ECO:0007669"/>
    <property type="project" value="UniProtKB-KW"/>
</dbReference>
<evidence type="ECO:0000313" key="7">
    <source>
        <dbReference type="Proteomes" id="UP000294744"/>
    </source>
</evidence>
<organism evidence="6 7">
    <name type="scientific">Saccharopolyspora aridisoli</name>
    <dbReference type="NCBI Taxonomy" id="2530385"/>
    <lineage>
        <taxon>Bacteria</taxon>
        <taxon>Bacillati</taxon>
        <taxon>Actinomycetota</taxon>
        <taxon>Actinomycetes</taxon>
        <taxon>Pseudonocardiales</taxon>
        <taxon>Pseudonocardiaceae</taxon>
        <taxon>Saccharopolyspora</taxon>
    </lineage>
</organism>
<feature type="domain" description="Resolvase/invertase-type recombinase catalytic" evidence="5">
    <location>
        <begin position="36"/>
        <end position="158"/>
    </location>
</feature>
<dbReference type="SUPFAM" id="SSF53041">
    <property type="entry name" value="Resolvase-like"/>
    <property type="match status" value="1"/>
</dbReference>
<dbReference type="GO" id="GO:0003677">
    <property type="term" value="F:DNA binding"/>
    <property type="evidence" value="ECO:0007669"/>
    <property type="project" value="UniProtKB-KW"/>
</dbReference>
<dbReference type="InterPro" id="IPR006119">
    <property type="entry name" value="Resolv_N"/>
</dbReference>
<keyword evidence="1" id="KW-0229">DNA integration</keyword>
<gene>
    <name evidence="6" type="ORF">E1161_22815</name>
</gene>
<dbReference type="Pfam" id="PF00239">
    <property type="entry name" value="Resolvase"/>
    <property type="match status" value="1"/>
</dbReference>
<dbReference type="GO" id="GO:0000150">
    <property type="term" value="F:DNA strand exchange activity"/>
    <property type="evidence" value="ECO:0007669"/>
    <property type="project" value="InterPro"/>
</dbReference>
<proteinExistence type="predicted"/>
<evidence type="ECO:0000259" key="5">
    <source>
        <dbReference type="SMART" id="SM00857"/>
    </source>
</evidence>
<sequence length="248" mass="26204">MPLVSPVIKTRLPVNLAMVPPALLRVDLERPQNETIIGYAPAPPTSKTLPPNGKRLAELGVSDEQIYLDHGLTGTTRAWPGSDQALAAVRPGDTLVVPKLDRLARSVPKTRAVATPSPNTGSSFARRAGLRSGRPDGQDVLTILATFAEFEVDLRGCAPAKVWPWPGRRALRGKQPKLSPKQQVEFRRMHTTGPATIRSPTSPSCSPSAGHGLQHPATGPELGQDLMLPATLPLGSASGVQGLLVGTG</sequence>
<evidence type="ECO:0000256" key="3">
    <source>
        <dbReference type="ARBA" id="ARBA00023172"/>
    </source>
</evidence>
<reference evidence="6 7" key="1">
    <citation type="submission" date="2019-03" db="EMBL/GenBank/DDBJ databases">
        <title>Draft genome sequences of novel Actinobacteria.</title>
        <authorList>
            <person name="Sahin N."/>
            <person name="Ay H."/>
            <person name="Saygin H."/>
        </authorList>
    </citation>
    <scope>NUCLEOTIDE SEQUENCE [LARGE SCALE GENOMIC DNA]</scope>
    <source>
        <strain evidence="6 7">16K404</strain>
    </source>
</reference>
<keyword evidence="7" id="KW-1185">Reference proteome</keyword>
<protein>
    <recommendedName>
        <fullName evidence="5">Resolvase/invertase-type recombinase catalytic domain-containing protein</fullName>
    </recommendedName>
</protein>
<dbReference type="AlphaFoldDB" id="A0A4V2Y6M8"/>
<dbReference type="Proteomes" id="UP000294744">
    <property type="component" value="Unassembled WGS sequence"/>
</dbReference>
<name>A0A4V2Y6M8_9PSEU</name>
<evidence type="ECO:0000256" key="4">
    <source>
        <dbReference type="SAM" id="MobiDB-lite"/>
    </source>
</evidence>
<dbReference type="OrthoDB" id="3405463at2"/>
<keyword evidence="2" id="KW-0238">DNA-binding</keyword>
<feature type="compositionally biased region" description="Polar residues" evidence="4">
    <location>
        <begin position="198"/>
        <end position="207"/>
    </location>
</feature>
<dbReference type="RefSeq" id="WP_132626606.1">
    <property type="nucleotide sequence ID" value="NZ_SMKV01000038.1"/>
</dbReference>
<dbReference type="EMBL" id="SMKV01000038">
    <property type="protein sequence ID" value="TDC88895.1"/>
    <property type="molecule type" value="Genomic_DNA"/>
</dbReference>
<evidence type="ECO:0000256" key="1">
    <source>
        <dbReference type="ARBA" id="ARBA00022908"/>
    </source>
</evidence>
<accession>A0A4V2Y6M8</accession>
<dbReference type="InterPro" id="IPR036162">
    <property type="entry name" value="Resolvase-like_N_sf"/>
</dbReference>
<feature type="region of interest" description="Disordered" evidence="4">
    <location>
        <begin position="191"/>
        <end position="221"/>
    </location>
</feature>